<proteinExistence type="predicted"/>
<dbReference type="EMBL" id="ATCN01000287">
    <property type="protein sequence ID" value="EPR79360.1"/>
    <property type="molecule type" value="Genomic_DNA"/>
</dbReference>
<dbReference type="GO" id="GO:0043161">
    <property type="term" value="P:proteasome-mediated ubiquitin-dependent protein catabolic process"/>
    <property type="evidence" value="ECO:0007669"/>
    <property type="project" value="TreeGrafter"/>
</dbReference>
<keyword evidence="2" id="KW-0472">Membrane</keyword>
<dbReference type="InParanoid" id="S7W8X6"/>
<dbReference type="Proteomes" id="UP000014978">
    <property type="component" value="Unassembled WGS sequence"/>
</dbReference>
<comment type="caution">
    <text evidence="4">The sequence shown here is derived from an EMBL/GenBank/DDBJ whole genome shotgun (WGS) entry which is preliminary data.</text>
</comment>
<dbReference type="GO" id="GO:0070628">
    <property type="term" value="F:proteasome binding"/>
    <property type="evidence" value="ECO:0007669"/>
    <property type="project" value="TreeGrafter"/>
</dbReference>
<feature type="transmembrane region" description="Helical" evidence="2">
    <location>
        <begin position="6"/>
        <end position="24"/>
    </location>
</feature>
<keyword evidence="2" id="KW-0812">Transmembrane</keyword>
<dbReference type="SMART" id="SM00213">
    <property type="entry name" value="UBQ"/>
    <property type="match status" value="1"/>
</dbReference>
<keyword evidence="2" id="KW-1133">Transmembrane helix</keyword>
<evidence type="ECO:0000313" key="5">
    <source>
        <dbReference type="Proteomes" id="UP000014978"/>
    </source>
</evidence>
<reference evidence="5" key="1">
    <citation type="journal article" date="2013" name="PLoS Genet.">
        <title>The genome of Spraguea lophii and the basis of host-microsporidian interactions.</title>
        <authorList>
            <person name="Campbell S.E."/>
            <person name="Williams T.A."/>
            <person name="Yousuf A."/>
            <person name="Soanes D.M."/>
            <person name="Paszkiewicz K.H."/>
            <person name="Williams B.A.P."/>
        </authorList>
    </citation>
    <scope>NUCLEOTIDE SEQUENCE [LARGE SCALE GENOMIC DNA]</scope>
    <source>
        <strain evidence="5">42_110</strain>
    </source>
</reference>
<dbReference type="Gene3D" id="3.10.20.90">
    <property type="entry name" value="Phosphatidylinositol 3-kinase Catalytic Subunit, Chain A, domain 1"/>
    <property type="match status" value="1"/>
</dbReference>
<dbReference type="VEuPathDB" id="MicrosporidiaDB:SLOPH_230"/>
<feature type="compositionally biased region" description="Low complexity" evidence="1">
    <location>
        <begin position="118"/>
        <end position="129"/>
    </location>
</feature>
<dbReference type="InterPro" id="IPR000626">
    <property type="entry name" value="Ubiquitin-like_dom"/>
</dbReference>
<evidence type="ECO:0000256" key="2">
    <source>
        <dbReference type="SAM" id="Phobius"/>
    </source>
</evidence>
<dbReference type="Pfam" id="PF00240">
    <property type="entry name" value="ubiquitin"/>
    <property type="match status" value="1"/>
</dbReference>
<dbReference type="SUPFAM" id="SSF54236">
    <property type="entry name" value="Ubiquitin-like"/>
    <property type="match status" value="1"/>
</dbReference>
<dbReference type="GO" id="GO:0005829">
    <property type="term" value="C:cytosol"/>
    <property type="evidence" value="ECO:0007669"/>
    <property type="project" value="TreeGrafter"/>
</dbReference>
<organism evidence="4 5">
    <name type="scientific">Spraguea lophii (strain 42_110)</name>
    <name type="common">Microsporidian parasite</name>
    <dbReference type="NCBI Taxonomy" id="1358809"/>
    <lineage>
        <taxon>Eukaryota</taxon>
        <taxon>Fungi</taxon>
        <taxon>Fungi incertae sedis</taxon>
        <taxon>Microsporidia</taxon>
        <taxon>Spragueidae</taxon>
        <taxon>Spraguea</taxon>
    </lineage>
</organism>
<evidence type="ECO:0000313" key="4">
    <source>
        <dbReference type="EMBL" id="EPR79360.1"/>
    </source>
</evidence>
<keyword evidence="5" id="KW-1185">Reference proteome</keyword>
<evidence type="ECO:0000256" key="1">
    <source>
        <dbReference type="SAM" id="MobiDB-lite"/>
    </source>
</evidence>
<dbReference type="PANTHER" id="PTHR10621:SF0">
    <property type="entry name" value="UV EXCISION REPAIR PROTEIN RAD23"/>
    <property type="match status" value="1"/>
</dbReference>
<dbReference type="GO" id="GO:0031593">
    <property type="term" value="F:polyubiquitin modification-dependent protein binding"/>
    <property type="evidence" value="ECO:0007669"/>
    <property type="project" value="TreeGrafter"/>
</dbReference>
<evidence type="ECO:0000259" key="3">
    <source>
        <dbReference type="PROSITE" id="PS50053"/>
    </source>
</evidence>
<name>S7W8X6_SPRLO</name>
<dbReference type="HOGENOM" id="CLU_1705391_0_0_1"/>
<dbReference type="OrthoDB" id="419317at2759"/>
<feature type="region of interest" description="Disordered" evidence="1">
    <location>
        <begin position="100"/>
        <end position="129"/>
    </location>
</feature>
<feature type="domain" description="Ubiquitin-like" evidence="3">
    <location>
        <begin position="26"/>
        <end position="104"/>
    </location>
</feature>
<accession>S7W8X6</accession>
<dbReference type="PROSITE" id="PS50053">
    <property type="entry name" value="UBIQUITIN_2"/>
    <property type="match status" value="1"/>
</dbReference>
<dbReference type="InterPro" id="IPR029071">
    <property type="entry name" value="Ubiquitin-like_domsf"/>
</dbReference>
<dbReference type="PANTHER" id="PTHR10621">
    <property type="entry name" value="UV EXCISION REPAIR PROTEIN RAD23"/>
    <property type="match status" value="1"/>
</dbReference>
<dbReference type="AlphaFoldDB" id="S7W8X6"/>
<gene>
    <name evidence="4" type="ORF">SLOPH_230</name>
</gene>
<sequence length="154" mass="17902">MFLFFIYHLFVSLLFFNCFFYLTLKMHIKLRTTVKTFEVEIENDATIGDLKKKLEEQMDESERIAAKDQKFILLGKILKDEMKVSEIDLSKGSAIFVAGTKPKAPEEKKSENIQATKPPQSQNSFPQQPYQAYNGSLQIWDIQDLEDIKGLWEI</sequence>
<dbReference type="GO" id="GO:0043130">
    <property type="term" value="F:ubiquitin binding"/>
    <property type="evidence" value="ECO:0007669"/>
    <property type="project" value="TreeGrafter"/>
</dbReference>
<protein>
    <recommendedName>
        <fullName evidence="3">Ubiquitin-like domain-containing protein</fullName>
    </recommendedName>
</protein>
<dbReference type="GO" id="GO:0005654">
    <property type="term" value="C:nucleoplasm"/>
    <property type="evidence" value="ECO:0007669"/>
    <property type="project" value="TreeGrafter"/>
</dbReference>